<evidence type="ECO:0000313" key="2">
    <source>
        <dbReference type="Proteomes" id="UP000796761"/>
    </source>
</evidence>
<proteinExistence type="predicted"/>
<evidence type="ECO:0000313" key="1">
    <source>
        <dbReference type="EMBL" id="TRZ14433.1"/>
    </source>
</evidence>
<comment type="caution">
    <text evidence="1">The sequence shown here is derived from an EMBL/GenBank/DDBJ whole genome shotgun (WGS) entry which is preliminary data.</text>
</comment>
<accession>A0A8K1LI26</accession>
<sequence length="217" mass="23648">METLILEQEILQKAANIILEGLTELPLALAFGGLASNPTHVSRAYRLKEEECDSFAKQDNNIFEGSVEKCELKRSFGQIVSTYGEECDSAKEASQKPCKDEMLMAETSLQPGEGEQEDSPLGFRRSKFNSLICIRPSKLHLLAAKILGCSGQVYFAQKIPPGPEKPIPSGSFAKLMCVKQQLLDLAAAQFPFRSNLTKAALQSLSASEGKVNALLVP</sequence>
<organism evidence="1 2">
    <name type="scientific">Zosterops borbonicus</name>
    <dbReference type="NCBI Taxonomy" id="364589"/>
    <lineage>
        <taxon>Eukaryota</taxon>
        <taxon>Metazoa</taxon>
        <taxon>Chordata</taxon>
        <taxon>Craniata</taxon>
        <taxon>Vertebrata</taxon>
        <taxon>Euteleostomi</taxon>
        <taxon>Archelosauria</taxon>
        <taxon>Archosauria</taxon>
        <taxon>Dinosauria</taxon>
        <taxon>Saurischia</taxon>
        <taxon>Theropoda</taxon>
        <taxon>Coelurosauria</taxon>
        <taxon>Aves</taxon>
        <taxon>Neognathae</taxon>
        <taxon>Neoaves</taxon>
        <taxon>Telluraves</taxon>
        <taxon>Australaves</taxon>
        <taxon>Passeriformes</taxon>
        <taxon>Sylvioidea</taxon>
        <taxon>Zosteropidae</taxon>
        <taxon>Zosterops</taxon>
    </lineage>
</organism>
<protein>
    <submittedName>
        <fullName evidence="1">Uncharacterized protein</fullName>
    </submittedName>
</protein>
<dbReference type="Proteomes" id="UP000796761">
    <property type="component" value="Unassembled WGS sequence"/>
</dbReference>
<name>A0A8K1LI26_9PASS</name>
<dbReference type="EMBL" id="SWJQ01000439">
    <property type="protein sequence ID" value="TRZ14433.1"/>
    <property type="molecule type" value="Genomic_DNA"/>
</dbReference>
<dbReference type="OrthoDB" id="10544444at2759"/>
<reference evidence="1" key="1">
    <citation type="submission" date="2019-04" db="EMBL/GenBank/DDBJ databases">
        <title>Genome assembly of Zosterops borbonicus 15179.</title>
        <authorList>
            <person name="Leroy T."/>
            <person name="Anselmetti Y."/>
            <person name="Tilak M.-K."/>
            <person name="Nabholz B."/>
        </authorList>
    </citation>
    <scope>NUCLEOTIDE SEQUENCE</scope>
    <source>
        <strain evidence="1">HGM_15179</strain>
        <tissue evidence="1">Muscle</tissue>
    </source>
</reference>
<dbReference type="AlphaFoldDB" id="A0A8K1LI26"/>
<keyword evidence="2" id="KW-1185">Reference proteome</keyword>
<gene>
    <name evidence="1" type="ORF">HGM15179_012666</name>
</gene>